<keyword evidence="2" id="KW-1185">Reference proteome</keyword>
<evidence type="ECO:0000313" key="1">
    <source>
        <dbReference type="EMBL" id="MPC36727.1"/>
    </source>
</evidence>
<sequence length="62" mass="6828">MTVPAAAIRVCEDRSTCVDDEFDRQCPASPLDSSHTAGSMQSGIEFPSFLELCSHIKKIRNK</sequence>
<organism evidence="1 2">
    <name type="scientific">Portunus trituberculatus</name>
    <name type="common">Swimming crab</name>
    <name type="synonym">Neptunus trituberculatus</name>
    <dbReference type="NCBI Taxonomy" id="210409"/>
    <lineage>
        <taxon>Eukaryota</taxon>
        <taxon>Metazoa</taxon>
        <taxon>Ecdysozoa</taxon>
        <taxon>Arthropoda</taxon>
        <taxon>Crustacea</taxon>
        <taxon>Multicrustacea</taxon>
        <taxon>Malacostraca</taxon>
        <taxon>Eumalacostraca</taxon>
        <taxon>Eucarida</taxon>
        <taxon>Decapoda</taxon>
        <taxon>Pleocyemata</taxon>
        <taxon>Brachyura</taxon>
        <taxon>Eubrachyura</taxon>
        <taxon>Portunoidea</taxon>
        <taxon>Portunidae</taxon>
        <taxon>Portuninae</taxon>
        <taxon>Portunus</taxon>
    </lineage>
</organism>
<dbReference type="EMBL" id="VSRR010003591">
    <property type="protein sequence ID" value="MPC36727.1"/>
    <property type="molecule type" value="Genomic_DNA"/>
</dbReference>
<evidence type="ECO:0000313" key="2">
    <source>
        <dbReference type="Proteomes" id="UP000324222"/>
    </source>
</evidence>
<comment type="caution">
    <text evidence="1">The sequence shown here is derived from an EMBL/GenBank/DDBJ whole genome shotgun (WGS) entry which is preliminary data.</text>
</comment>
<protein>
    <submittedName>
        <fullName evidence="1">Uncharacterized protein</fullName>
    </submittedName>
</protein>
<proteinExistence type="predicted"/>
<accession>A0A5B7EU35</accession>
<dbReference type="Proteomes" id="UP000324222">
    <property type="component" value="Unassembled WGS sequence"/>
</dbReference>
<gene>
    <name evidence="1" type="ORF">E2C01_030195</name>
</gene>
<dbReference type="AlphaFoldDB" id="A0A5B7EU35"/>
<name>A0A5B7EU35_PORTR</name>
<reference evidence="1 2" key="1">
    <citation type="submission" date="2019-05" db="EMBL/GenBank/DDBJ databases">
        <title>Another draft genome of Portunus trituberculatus and its Hox gene families provides insights of decapod evolution.</title>
        <authorList>
            <person name="Jeong J.-H."/>
            <person name="Song I."/>
            <person name="Kim S."/>
            <person name="Choi T."/>
            <person name="Kim D."/>
            <person name="Ryu S."/>
            <person name="Kim W."/>
        </authorList>
    </citation>
    <scope>NUCLEOTIDE SEQUENCE [LARGE SCALE GENOMIC DNA]</scope>
    <source>
        <tissue evidence="1">Muscle</tissue>
    </source>
</reference>